<protein>
    <submittedName>
        <fullName evidence="2">Uncharacterized protein</fullName>
    </submittedName>
</protein>
<feature type="transmembrane region" description="Helical" evidence="1">
    <location>
        <begin position="6"/>
        <end position="22"/>
    </location>
</feature>
<organism evidence="2 3">
    <name type="scientific">Filifactor villosus</name>
    <dbReference type="NCBI Taxonomy" id="29374"/>
    <lineage>
        <taxon>Bacteria</taxon>
        <taxon>Bacillati</taxon>
        <taxon>Bacillota</taxon>
        <taxon>Clostridia</taxon>
        <taxon>Peptostreptococcales</taxon>
        <taxon>Filifactoraceae</taxon>
        <taxon>Filifactor</taxon>
    </lineage>
</organism>
<evidence type="ECO:0000256" key="1">
    <source>
        <dbReference type="SAM" id="Phobius"/>
    </source>
</evidence>
<reference evidence="3" key="1">
    <citation type="journal article" date="2019" name="Int. J. Syst. Evol. Microbiol.">
        <title>The Global Catalogue of Microorganisms (GCM) 10K type strain sequencing project: providing services to taxonomists for standard genome sequencing and annotation.</title>
        <authorList>
            <consortium name="The Broad Institute Genomics Platform"/>
            <consortium name="The Broad Institute Genome Sequencing Center for Infectious Disease"/>
            <person name="Wu L."/>
            <person name="Ma J."/>
        </authorList>
    </citation>
    <scope>NUCLEOTIDE SEQUENCE [LARGE SCALE GENOMIC DNA]</scope>
    <source>
        <strain evidence="3">CCUG 46385</strain>
    </source>
</reference>
<sequence>MKKRYIVVLAIFLILEAALVYYPKIRDIYRWKQGSMEYETKLQLKEEALFARSPNLPSQEEAVELLDRTLENYNIEAKEKNLISDEGEDMRMEYAFFADDEDVRRLLEDEIWKSSNYKLVYLDKEVGDENLWTIRVKSAYGNK</sequence>
<dbReference type="RefSeq" id="WP_379788875.1">
    <property type="nucleotide sequence ID" value="NZ_JBHSHL010000045.1"/>
</dbReference>
<keyword evidence="1" id="KW-0812">Transmembrane</keyword>
<comment type="caution">
    <text evidence="2">The sequence shown here is derived from an EMBL/GenBank/DDBJ whole genome shotgun (WGS) entry which is preliminary data.</text>
</comment>
<evidence type="ECO:0000313" key="3">
    <source>
        <dbReference type="Proteomes" id="UP001595916"/>
    </source>
</evidence>
<keyword evidence="3" id="KW-1185">Reference proteome</keyword>
<name>A0ABV9QN16_9FIRM</name>
<accession>A0ABV9QN16</accession>
<evidence type="ECO:0000313" key="2">
    <source>
        <dbReference type="EMBL" id="MFC4805323.1"/>
    </source>
</evidence>
<proteinExistence type="predicted"/>
<keyword evidence="1" id="KW-1133">Transmembrane helix</keyword>
<keyword evidence="1" id="KW-0472">Membrane</keyword>
<dbReference type="EMBL" id="JBHSHL010000045">
    <property type="protein sequence ID" value="MFC4805323.1"/>
    <property type="molecule type" value="Genomic_DNA"/>
</dbReference>
<gene>
    <name evidence="2" type="ORF">ACFO4R_09540</name>
</gene>
<dbReference type="Proteomes" id="UP001595916">
    <property type="component" value="Unassembled WGS sequence"/>
</dbReference>